<dbReference type="EMBL" id="JAIWYP010000009">
    <property type="protein sequence ID" value="KAH3773866.1"/>
    <property type="molecule type" value="Genomic_DNA"/>
</dbReference>
<keyword evidence="2" id="KW-1185">Reference proteome</keyword>
<protein>
    <submittedName>
        <fullName evidence="1">Uncharacterized protein</fullName>
    </submittedName>
</protein>
<reference evidence="1" key="1">
    <citation type="journal article" date="2019" name="bioRxiv">
        <title>The Genome of the Zebra Mussel, Dreissena polymorpha: A Resource for Invasive Species Research.</title>
        <authorList>
            <person name="McCartney M.A."/>
            <person name="Auch B."/>
            <person name="Kono T."/>
            <person name="Mallez S."/>
            <person name="Zhang Y."/>
            <person name="Obille A."/>
            <person name="Becker A."/>
            <person name="Abrahante J.E."/>
            <person name="Garbe J."/>
            <person name="Badalamenti J.P."/>
            <person name="Herman A."/>
            <person name="Mangelson H."/>
            <person name="Liachko I."/>
            <person name="Sullivan S."/>
            <person name="Sone E.D."/>
            <person name="Koren S."/>
            <person name="Silverstein K.A.T."/>
            <person name="Beckman K.B."/>
            <person name="Gohl D.M."/>
        </authorList>
    </citation>
    <scope>NUCLEOTIDE SEQUENCE</scope>
    <source>
        <strain evidence="1">Duluth1</strain>
        <tissue evidence="1">Whole animal</tissue>
    </source>
</reference>
<evidence type="ECO:0000313" key="2">
    <source>
        <dbReference type="Proteomes" id="UP000828390"/>
    </source>
</evidence>
<name>A0A9D4E636_DREPO</name>
<gene>
    <name evidence="1" type="ORF">DPMN_175237</name>
</gene>
<organism evidence="1 2">
    <name type="scientific">Dreissena polymorpha</name>
    <name type="common">Zebra mussel</name>
    <name type="synonym">Mytilus polymorpha</name>
    <dbReference type="NCBI Taxonomy" id="45954"/>
    <lineage>
        <taxon>Eukaryota</taxon>
        <taxon>Metazoa</taxon>
        <taxon>Spiralia</taxon>
        <taxon>Lophotrochozoa</taxon>
        <taxon>Mollusca</taxon>
        <taxon>Bivalvia</taxon>
        <taxon>Autobranchia</taxon>
        <taxon>Heteroconchia</taxon>
        <taxon>Euheterodonta</taxon>
        <taxon>Imparidentia</taxon>
        <taxon>Neoheterodontei</taxon>
        <taxon>Myida</taxon>
        <taxon>Dreissenoidea</taxon>
        <taxon>Dreissenidae</taxon>
        <taxon>Dreissena</taxon>
    </lineage>
</organism>
<accession>A0A9D4E636</accession>
<evidence type="ECO:0000313" key="1">
    <source>
        <dbReference type="EMBL" id="KAH3773866.1"/>
    </source>
</evidence>
<dbReference type="AlphaFoldDB" id="A0A9D4E636"/>
<proteinExistence type="predicted"/>
<comment type="caution">
    <text evidence="1">The sequence shown here is derived from an EMBL/GenBank/DDBJ whole genome shotgun (WGS) entry which is preliminary data.</text>
</comment>
<reference evidence="1" key="2">
    <citation type="submission" date="2020-11" db="EMBL/GenBank/DDBJ databases">
        <authorList>
            <person name="McCartney M.A."/>
            <person name="Auch B."/>
            <person name="Kono T."/>
            <person name="Mallez S."/>
            <person name="Becker A."/>
            <person name="Gohl D.M."/>
            <person name="Silverstein K.A.T."/>
            <person name="Koren S."/>
            <person name="Bechman K.B."/>
            <person name="Herman A."/>
            <person name="Abrahante J.E."/>
            <person name="Garbe J."/>
        </authorList>
    </citation>
    <scope>NUCLEOTIDE SEQUENCE</scope>
    <source>
        <strain evidence="1">Duluth1</strain>
        <tissue evidence="1">Whole animal</tissue>
    </source>
</reference>
<dbReference type="Proteomes" id="UP000828390">
    <property type="component" value="Unassembled WGS sequence"/>
</dbReference>
<sequence length="62" mass="7118">MEFSGLSESSWKTSTLRMIWLFSPTPKNICKKIQTKFPKKNYVEEQSSSQLKKTSFREVGGG</sequence>